<evidence type="ECO:0000313" key="4">
    <source>
        <dbReference type="Proteomes" id="UP000287173"/>
    </source>
</evidence>
<dbReference type="Gene3D" id="3.40.50.150">
    <property type="entry name" value="Vaccinia Virus protein VP39"/>
    <property type="match status" value="1"/>
</dbReference>
<gene>
    <name evidence="3" type="ORF">CSW30_12815</name>
</gene>
<dbReference type="CDD" id="cd02440">
    <property type="entry name" value="AdoMet_MTases"/>
    <property type="match status" value="1"/>
</dbReference>
<dbReference type="Pfam" id="PF21320">
    <property type="entry name" value="WHD_Rv2258c"/>
    <property type="match status" value="1"/>
</dbReference>
<dbReference type="Proteomes" id="UP000287173">
    <property type="component" value="Unassembled WGS sequence"/>
</dbReference>
<feature type="domain" description="S-adenosylmethionine-dependent methyltransferase Rv2258c-like winged HTH" evidence="2">
    <location>
        <begin position="8"/>
        <end position="82"/>
    </location>
</feature>
<evidence type="ECO:0000313" key="3">
    <source>
        <dbReference type="EMBL" id="RTI04664.1"/>
    </source>
</evidence>
<dbReference type="Gene3D" id="1.10.10.10">
    <property type="entry name" value="Winged helix-like DNA-binding domain superfamily/Winged helix DNA-binding domain"/>
    <property type="match status" value="1"/>
</dbReference>
<dbReference type="InterPro" id="IPR029063">
    <property type="entry name" value="SAM-dependent_MTases_sf"/>
</dbReference>
<dbReference type="PANTHER" id="PTHR45128">
    <property type="entry name" value="METHYLTRANSFERASE TYPE 11"/>
    <property type="match status" value="1"/>
</dbReference>
<dbReference type="Pfam" id="PF13847">
    <property type="entry name" value="Methyltransf_31"/>
    <property type="match status" value="1"/>
</dbReference>
<dbReference type="InterPro" id="IPR036388">
    <property type="entry name" value="WH-like_DNA-bd_sf"/>
</dbReference>
<dbReference type="InterPro" id="IPR048711">
    <property type="entry name" value="WHD_Rv2258c"/>
</dbReference>
<dbReference type="EMBL" id="PEMG01000451">
    <property type="protein sequence ID" value="RTI04664.1"/>
    <property type="molecule type" value="Genomic_DNA"/>
</dbReference>
<feature type="domain" description="Methyltransferase" evidence="1">
    <location>
        <begin position="156"/>
        <end position="270"/>
    </location>
</feature>
<dbReference type="InterPro" id="IPR053173">
    <property type="entry name" value="SAM-binding_MTase"/>
</dbReference>
<reference evidence="3 4" key="1">
    <citation type="journal article" date="2019" name="Extremophiles">
        <title>Biogeography of thermophiles and predominance of Thermus scotoductus in domestic water heaters.</title>
        <authorList>
            <person name="Wilpiszeski R.L."/>
            <person name="Zhang Z."/>
            <person name="House C.H."/>
        </authorList>
    </citation>
    <scope>NUCLEOTIDE SEQUENCE [LARGE SCALE GENOMIC DNA]</scope>
    <source>
        <strain evidence="3 4">17_S17</strain>
    </source>
</reference>
<comment type="caution">
    <text evidence="3">The sequence shown here is derived from an EMBL/GenBank/DDBJ whole genome shotgun (WGS) entry which is preliminary data.</text>
</comment>
<sequence length="338" mass="36745">MVTMLNDAFLGMLVSIGHQTRLFDTMAKMPAATSDAIAQAAGLQERYVREWLGGMVVGQIVSYDPISKTYALPPEHAAFLTRSAGANNLAFFTQYIRLLSVVEGDVIRAFKEGGGVGYEKYPDFQRLQAEESEALYDTALVEEILPLAEGIVGRLRSGIDVIDIGTGQGHAVNVMARAFPNSRFVGVDFSAEGIEAARTEAASWKLPNVRFEVADIAAGLPGEFDLVTAFDVIHDLAKPKVVLTNISRALRPEGVFLMMDMAASSHLEENLDHPFGPALYGVSLMHCMTVSLAQGGEGLGTMWGEQMAQEYLKEAGFSSIQVHHLEGDPMHAFYVTRL</sequence>
<organism evidence="3 4">
    <name type="scientific">Thermus scotoductus</name>
    <dbReference type="NCBI Taxonomy" id="37636"/>
    <lineage>
        <taxon>Bacteria</taxon>
        <taxon>Thermotogati</taxon>
        <taxon>Deinococcota</taxon>
        <taxon>Deinococci</taxon>
        <taxon>Thermales</taxon>
        <taxon>Thermaceae</taxon>
        <taxon>Thermus</taxon>
    </lineage>
</organism>
<dbReference type="RefSeq" id="WP_126218836.1">
    <property type="nucleotide sequence ID" value="NZ_PEMG01000451.1"/>
</dbReference>
<dbReference type="InterPro" id="IPR025714">
    <property type="entry name" value="Methyltranfer_dom"/>
</dbReference>
<evidence type="ECO:0000259" key="1">
    <source>
        <dbReference type="Pfam" id="PF13847"/>
    </source>
</evidence>
<name>A0A430ULC4_THESC</name>
<dbReference type="AlphaFoldDB" id="A0A430ULC4"/>
<protein>
    <submittedName>
        <fullName evidence="3">Transcriptional regulator</fullName>
    </submittedName>
</protein>
<proteinExistence type="predicted"/>
<accession>A0A430ULC4</accession>
<dbReference type="SUPFAM" id="SSF53335">
    <property type="entry name" value="S-adenosyl-L-methionine-dependent methyltransferases"/>
    <property type="match status" value="1"/>
</dbReference>
<evidence type="ECO:0000259" key="2">
    <source>
        <dbReference type="Pfam" id="PF21320"/>
    </source>
</evidence>
<dbReference type="PANTHER" id="PTHR45128:SF1">
    <property type="entry name" value="S-ADENOSYLMETHIONINE-DEPENDENT METHYLTRANSFERASE RV2258C"/>
    <property type="match status" value="1"/>
</dbReference>